<reference evidence="1 2" key="1">
    <citation type="journal article" date="2019" name="Sci. Rep.">
        <title>A high-quality genome of Eragrostis curvula grass provides insights into Poaceae evolution and supports new strategies to enhance forage quality.</title>
        <authorList>
            <person name="Carballo J."/>
            <person name="Santos B.A.C.M."/>
            <person name="Zappacosta D."/>
            <person name="Garbus I."/>
            <person name="Selva J.P."/>
            <person name="Gallo C.A."/>
            <person name="Diaz A."/>
            <person name="Albertini E."/>
            <person name="Caccamo M."/>
            <person name="Echenique V."/>
        </authorList>
    </citation>
    <scope>NUCLEOTIDE SEQUENCE [LARGE SCALE GENOMIC DNA]</scope>
    <source>
        <strain evidence="2">cv. Victoria</strain>
        <tissue evidence="1">Leaf</tissue>
    </source>
</reference>
<accession>A0A5J9V4G1</accession>
<evidence type="ECO:0000313" key="1">
    <source>
        <dbReference type="EMBL" id="TVU30843.1"/>
    </source>
</evidence>
<name>A0A5J9V4G1_9POAL</name>
<keyword evidence="2" id="KW-1185">Reference proteome</keyword>
<organism evidence="1 2">
    <name type="scientific">Eragrostis curvula</name>
    <name type="common">weeping love grass</name>
    <dbReference type="NCBI Taxonomy" id="38414"/>
    <lineage>
        <taxon>Eukaryota</taxon>
        <taxon>Viridiplantae</taxon>
        <taxon>Streptophyta</taxon>
        <taxon>Embryophyta</taxon>
        <taxon>Tracheophyta</taxon>
        <taxon>Spermatophyta</taxon>
        <taxon>Magnoliopsida</taxon>
        <taxon>Liliopsida</taxon>
        <taxon>Poales</taxon>
        <taxon>Poaceae</taxon>
        <taxon>PACMAD clade</taxon>
        <taxon>Chloridoideae</taxon>
        <taxon>Eragrostideae</taxon>
        <taxon>Eragrostidinae</taxon>
        <taxon>Eragrostis</taxon>
    </lineage>
</organism>
<feature type="non-terminal residue" evidence="1">
    <location>
        <position position="1"/>
    </location>
</feature>
<dbReference type="EMBL" id="RWGY01000011">
    <property type="protein sequence ID" value="TVU30843.1"/>
    <property type="molecule type" value="Genomic_DNA"/>
</dbReference>
<proteinExistence type="predicted"/>
<gene>
    <name evidence="1" type="ORF">EJB05_22487</name>
</gene>
<dbReference type="Proteomes" id="UP000324897">
    <property type="component" value="Chromosome 1"/>
</dbReference>
<dbReference type="AlphaFoldDB" id="A0A5J9V4G1"/>
<comment type="caution">
    <text evidence="1">The sequence shown here is derived from an EMBL/GenBank/DDBJ whole genome shotgun (WGS) entry which is preliminary data.</text>
</comment>
<dbReference type="Gramene" id="TVU30843">
    <property type="protein sequence ID" value="TVU30843"/>
    <property type="gene ID" value="EJB05_22487"/>
</dbReference>
<evidence type="ECO:0000313" key="2">
    <source>
        <dbReference type="Proteomes" id="UP000324897"/>
    </source>
</evidence>
<sequence length="67" mass="7392">MEQQLTPIHRVVCSIAKLHTHQLLVDSHHEQCEHQRRAPGASPPCLLVEPPSSVLTPKIGILVNSGR</sequence>
<protein>
    <submittedName>
        <fullName evidence="1">Uncharacterized protein</fullName>
    </submittedName>
</protein>